<keyword evidence="2" id="KW-1185">Reference proteome</keyword>
<dbReference type="WBParaSite" id="NBR_0002164501-mRNA-1">
    <property type="protein sequence ID" value="NBR_0002164501-mRNA-1"/>
    <property type="gene ID" value="NBR_0002164501"/>
</dbReference>
<reference evidence="1 2" key="2">
    <citation type="submission" date="2018-11" db="EMBL/GenBank/DDBJ databases">
        <authorList>
            <consortium name="Pathogen Informatics"/>
        </authorList>
    </citation>
    <scope>NUCLEOTIDE SEQUENCE [LARGE SCALE GENOMIC DNA]</scope>
</reference>
<accession>A0A0N4YWM3</accession>
<dbReference type="EMBL" id="UYSL01026644">
    <property type="protein sequence ID" value="VDL85785.1"/>
    <property type="molecule type" value="Genomic_DNA"/>
</dbReference>
<evidence type="ECO:0000313" key="1">
    <source>
        <dbReference type="EMBL" id="VDL85785.1"/>
    </source>
</evidence>
<gene>
    <name evidence="1" type="ORF">NBR_LOCUS21647</name>
</gene>
<dbReference type="Proteomes" id="UP000271162">
    <property type="component" value="Unassembled WGS sequence"/>
</dbReference>
<reference evidence="3" key="1">
    <citation type="submission" date="2017-02" db="UniProtKB">
        <authorList>
            <consortium name="WormBaseParasite"/>
        </authorList>
    </citation>
    <scope>IDENTIFICATION</scope>
</reference>
<proteinExistence type="predicted"/>
<evidence type="ECO:0000313" key="2">
    <source>
        <dbReference type="Proteomes" id="UP000271162"/>
    </source>
</evidence>
<dbReference type="AlphaFoldDB" id="A0A0N4YWM3"/>
<sequence length="118" mass="12898">MSRAMQGIFSITSTGGIVTLSQPVSDFVGGVFHLLLESMDSLEADAHKDQSIVKVYIHDDSDIVRLDLPLPPAAVTYEKVNVIRKSFAPHIPAIDGTYAVQEMKMVVAGDDGRRSKPW</sequence>
<organism evidence="3">
    <name type="scientific">Nippostrongylus brasiliensis</name>
    <name type="common">Rat hookworm</name>
    <dbReference type="NCBI Taxonomy" id="27835"/>
    <lineage>
        <taxon>Eukaryota</taxon>
        <taxon>Metazoa</taxon>
        <taxon>Ecdysozoa</taxon>
        <taxon>Nematoda</taxon>
        <taxon>Chromadorea</taxon>
        <taxon>Rhabditida</taxon>
        <taxon>Rhabditina</taxon>
        <taxon>Rhabditomorpha</taxon>
        <taxon>Strongyloidea</taxon>
        <taxon>Heligmosomidae</taxon>
        <taxon>Nippostrongylus</taxon>
    </lineage>
</organism>
<dbReference type="STRING" id="27835.A0A0N4YWM3"/>
<evidence type="ECO:0000313" key="3">
    <source>
        <dbReference type="WBParaSite" id="NBR_0002164501-mRNA-1"/>
    </source>
</evidence>
<protein>
    <submittedName>
        <fullName evidence="3">AcrB/AcrD/AcrF family protein</fullName>
    </submittedName>
</protein>
<name>A0A0N4YWM3_NIPBR</name>